<gene>
    <name evidence="2" type="ORF">ENV54_08280</name>
</gene>
<protein>
    <submittedName>
        <fullName evidence="2">Uncharacterized protein</fullName>
    </submittedName>
</protein>
<evidence type="ECO:0000313" key="2">
    <source>
        <dbReference type="EMBL" id="HGH61279.1"/>
    </source>
</evidence>
<feature type="transmembrane region" description="Helical" evidence="1">
    <location>
        <begin position="20"/>
        <end position="45"/>
    </location>
</feature>
<name>A0A7C4ASH6_9BACT</name>
<proteinExistence type="predicted"/>
<accession>A0A7C4ASH6</accession>
<organism evidence="2">
    <name type="scientific">Desulfomonile tiedjei</name>
    <dbReference type="NCBI Taxonomy" id="2358"/>
    <lineage>
        <taxon>Bacteria</taxon>
        <taxon>Pseudomonadati</taxon>
        <taxon>Thermodesulfobacteriota</taxon>
        <taxon>Desulfomonilia</taxon>
        <taxon>Desulfomonilales</taxon>
        <taxon>Desulfomonilaceae</taxon>
        <taxon>Desulfomonile</taxon>
    </lineage>
</organism>
<keyword evidence="1" id="KW-0812">Transmembrane</keyword>
<reference evidence="2" key="1">
    <citation type="journal article" date="2020" name="mSystems">
        <title>Genome- and Community-Level Interaction Insights into Carbon Utilization and Element Cycling Functions of Hydrothermarchaeota in Hydrothermal Sediment.</title>
        <authorList>
            <person name="Zhou Z."/>
            <person name="Liu Y."/>
            <person name="Xu W."/>
            <person name="Pan J."/>
            <person name="Luo Z.H."/>
            <person name="Li M."/>
        </authorList>
    </citation>
    <scope>NUCLEOTIDE SEQUENCE [LARGE SCALE GENOMIC DNA]</scope>
    <source>
        <strain evidence="2">SpSt-769</strain>
    </source>
</reference>
<sequence>MAKWNGLIEYVRNLQGQSPYWRLQAAGIGLVLVALIGGGMLLAILSLSAVFGGGNVHYAAKGSPGPVVFRHYTHIWFSNGKYKDCKVCHDKIFAAQKYGSFVMRALADTPPSKIRIGRDVSTLIPLGSPDVEEELLTAYEVPRACATCATGTCHDGKESFSRLDCLGCHKRR</sequence>
<dbReference type="Gene3D" id="3.90.10.10">
    <property type="entry name" value="Cytochrome C3"/>
    <property type="match status" value="1"/>
</dbReference>
<dbReference type="AlphaFoldDB" id="A0A7C4ASH6"/>
<dbReference type="InterPro" id="IPR036280">
    <property type="entry name" value="Multihaem_cyt_sf"/>
</dbReference>
<keyword evidence="1" id="KW-1133">Transmembrane helix</keyword>
<comment type="caution">
    <text evidence="2">The sequence shown here is derived from an EMBL/GenBank/DDBJ whole genome shotgun (WGS) entry which is preliminary data.</text>
</comment>
<evidence type="ECO:0000256" key="1">
    <source>
        <dbReference type="SAM" id="Phobius"/>
    </source>
</evidence>
<keyword evidence="1" id="KW-0472">Membrane</keyword>
<dbReference type="EMBL" id="DTGT01000257">
    <property type="protein sequence ID" value="HGH61279.1"/>
    <property type="molecule type" value="Genomic_DNA"/>
</dbReference>
<dbReference type="SUPFAM" id="SSF48695">
    <property type="entry name" value="Multiheme cytochromes"/>
    <property type="match status" value="1"/>
</dbReference>